<dbReference type="Proteomes" id="UP000051291">
    <property type="component" value="Unassembled WGS sequence"/>
</dbReference>
<dbReference type="Gene3D" id="3.10.450.40">
    <property type="match status" value="2"/>
</dbReference>
<dbReference type="InterPro" id="IPR046350">
    <property type="entry name" value="Cystatin_sf"/>
</dbReference>
<keyword evidence="1" id="KW-1133">Transmembrane helix</keyword>
<proteinExistence type="predicted"/>
<dbReference type="SUPFAM" id="SSF54403">
    <property type="entry name" value="Cystatin/monellin"/>
    <property type="match status" value="2"/>
</dbReference>
<dbReference type="EMBL" id="AYYZ01000029">
    <property type="protein sequence ID" value="KRM51897.1"/>
    <property type="molecule type" value="Genomic_DNA"/>
</dbReference>
<comment type="caution">
    <text evidence="3">The sequence shown here is derived from an EMBL/GenBank/DDBJ whole genome shotgun (WGS) entry which is preliminary data.</text>
</comment>
<dbReference type="AlphaFoldDB" id="A0A0R1ZJJ4"/>
<organism evidence="3 4">
    <name type="scientific">Ligilactobacillus araffinosus DSM 20653</name>
    <dbReference type="NCBI Taxonomy" id="1423820"/>
    <lineage>
        <taxon>Bacteria</taxon>
        <taxon>Bacillati</taxon>
        <taxon>Bacillota</taxon>
        <taxon>Bacilli</taxon>
        <taxon>Lactobacillales</taxon>
        <taxon>Lactobacillaceae</taxon>
        <taxon>Ligilactobacillus</taxon>
    </lineage>
</organism>
<dbReference type="STRING" id="1423820.FC64_GL001090"/>
<evidence type="ECO:0000259" key="2">
    <source>
        <dbReference type="Pfam" id="PF17881"/>
    </source>
</evidence>
<protein>
    <recommendedName>
        <fullName evidence="2">Cell wall elongation regulator TseB-like domain-containing protein</fullName>
    </recommendedName>
</protein>
<reference evidence="3 4" key="1">
    <citation type="journal article" date="2015" name="Genome Announc.">
        <title>Expanding the biotechnology potential of lactobacilli through comparative genomics of 213 strains and associated genera.</title>
        <authorList>
            <person name="Sun Z."/>
            <person name="Harris H.M."/>
            <person name="McCann A."/>
            <person name="Guo C."/>
            <person name="Argimon S."/>
            <person name="Zhang W."/>
            <person name="Yang X."/>
            <person name="Jeffery I.B."/>
            <person name="Cooney J.C."/>
            <person name="Kagawa T.F."/>
            <person name="Liu W."/>
            <person name="Song Y."/>
            <person name="Salvetti E."/>
            <person name="Wrobel A."/>
            <person name="Rasinkangas P."/>
            <person name="Parkhill J."/>
            <person name="Rea M.C."/>
            <person name="O'Sullivan O."/>
            <person name="Ritari J."/>
            <person name="Douillard F.P."/>
            <person name="Paul Ross R."/>
            <person name="Yang R."/>
            <person name="Briner A.E."/>
            <person name="Felis G.E."/>
            <person name="de Vos W.M."/>
            <person name="Barrangou R."/>
            <person name="Klaenhammer T.R."/>
            <person name="Caufield P.W."/>
            <person name="Cui Y."/>
            <person name="Zhang H."/>
            <person name="O'Toole P.W."/>
        </authorList>
    </citation>
    <scope>NUCLEOTIDE SEQUENCE [LARGE SCALE GENOMIC DNA]</scope>
    <source>
        <strain evidence="3 4">DSM 20653</strain>
    </source>
</reference>
<gene>
    <name evidence="3" type="ORF">FC64_GL001090</name>
</gene>
<keyword evidence="1" id="KW-0472">Membrane</keyword>
<dbReference type="PATRIC" id="fig|1423820.4.peg.1115"/>
<keyword evidence="4" id="KW-1185">Reference proteome</keyword>
<dbReference type="Pfam" id="PF17881">
    <property type="entry name" value="TseB"/>
    <property type="match status" value="1"/>
</dbReference>
<dbReference type="InterPro" id="IPR041401">
    <property type="entry name" value="TseB-like_dom"/>
</dbReference>
<name>A0A0R1ZJJ4_9LACO</name>
<dbReference type="RefSeq" id="WP_057906934.1">
    <property type="nucleotide sequence ID" value="NZ_AYYZ01000029.1"/>
</dbReference>
<sequence>MGRVQRKTKRIKRMIIIGIIALILIVIWGYYMIAQLPYREAKSEAFQMAAKYAKVDSVKNFYIYNRNSTYYTIEGENNDNQDVYVVIPKKGNRVNIYEKNKGITKKAAEKIVNQKYQPQKIVKTVFGMKNGGTPLWEVAYENQQGNLCYAQVAFKDGQVLQNITNM</sequence>
<evidence type="ECO:0000313" key="3">
    <source>
        <dbReference type="EMBL" id="KRM51897.1"/>
    </source>
</evidence>
<evidence type="ECO:0000256" key="1">
    <source>
        <dbReference type="SAM" id="Phobius"/>
    </source>
</evidence>
<accession>A0A0R1ZJJ4</accession>
<feature type="domain" description="Cell wall elongation regulator TseB-like" evidence="2">
    <location>
        <begin position="44"/>
        <end position="88"/>
    </location>
</feature>
<keyword evidence="1" id="KW-0812">Transmembrane</keyword>
<feature type="transmembrane region" description="Helical" evidence="1">
    <location>
        <begin position="12"/>
        <end position="33"/>
    </location>
</feature>
<evidence type="ECO:0000313" key="4">
    <source>
        <dbReference type="Proteomes" id="UP000051291"/>
    </source>
</evidence>